<feature type="transmembrane region" description="Helical" evidence="1">
    <location>
        <begin position="79"/>
        <end position="100"/>
    </location>
</feature>
<dbReference type="Proteomes" id="UP000076630">
    <property type="component" value="Unassembled WGS sequence"/>
</dbReference>
<proteinExistence type="predicted"/>
<keyword evidence="3" id="KW-1185">Reference proteome</keyword>
<dbReference type="AlphaFoldDB" id="A0A163WLJ0"/>
<accession>A0A163WLJ0</accession>
<evidence type="ECO:0000313" key="2">
    <source>
        <dbReference type="EMBL" id="KZE76517.1"/>
    </source>
</evidence>
<evidence type="ECO:0000313" key="3">
    <source>
        <dbReference type="Proteomes" id="UP000076630"/>
    </source>
</evidence>
<gene>
    <name evidence="2" type="ORF">AV926_15335</name>
</gene>
<sequence length="108" mass="12529">MILGMVTFSALLILYLSYAVFFFNITILIPVLIVLNKLNKKYAKVIKKSTYVFKINYLIIAFILPLLIVFPFIVFVHQVYIGIAFILFCVFFVNNIVSVIRHAITIYE</sequence>
<keyword evidence="1" id="KW-0472">Membrane</keyword>
<organism evidence="2 3">
    <name type="scientific">Myroides marinus</name>
    <dbReference type="NCBI Taxonomy" id="703342"/>
    <lineage>
        <taxon>Bacteria</taxon>
        <taxon>Pseudomonadati</taxon>
        <taxon>Bacteroidota</taxon>
        <taxon>Flavobacteriia</taxon>
        <taxon>Flavobacteriales</taxon>
        <taxon>Flavobacteriaceae</taxon>
        <taxon>Myroides</taxon>
    </lineage>
</organism>
<name>A0A163WLJ0_9FLAO</name>
<evidence type="ECO:0000256" key="1">
    <source>
        <dbReference type="SAM" id="Phobius"/>
    </source>
</evidence>
<feature type="transmembrane region" description="Helical" evidence="1">
    <location>
        <begin position="12"/>
        <end position="35"/>
    </location>
</feature>
<protein>
    <submittedName>
        <fullName evidence="2">Uncharacterized protein</fullName>
    </submittedName>
</protein>
<keyword evidence="1" id="KW-0812">Transmembrane</keyword>
<comment type="caution">
    <text evidence="2">The sequence shown here is derived from an EMBL/GenBank/DDBJ whole genome shotgun (WGS) entry which is preliminary data.</text>
</comment>
<keyword evidence="1" id="KW-1133">Transmembrane helix</keyword>
<dbReference type="EMBL" id="LQNU01000076">
    <property type="protein sequence ID" value="KZE76517.1"/>
    <property type="molecule type" value="Genomic_DNA"/>
</dbReference>
<reference evidence="2 3" key="1">
    <citation type="submission" date="2016-01" db="EMBL/GenBank/DDBJ databases">
        <title>Whole genome sequencing of Myroides marinus L41.</title>
        <authorList>
            <person name="Hong K.W."/>
        </authorList>
    </citation>
    <scope>NUCLEOTIDE SEQUENCE [LARGE SCALE GENOMIC DNA]</scope>
    <source>
        <strain evidence="2 3">L41</strain>
    </source>
</reference>
<feature type="transmembrane region" description="Helical" evidence="1">
    <location>
        <begin position="55"/>
        <end position="73"/>
    </location>
</feature>